<dbReference type="InterPro" id="IPR051047">
    <property type="entry name" value="AccD/PCCB"/>
</dbReference>
<feature type="domain" description="CoA carboxyltransferase N-terminal" evidence="1">
    <location>
        <begin position="1"/>
        <end position="260"/>
    </location>
</feature>
<dbReference type="EMBL" id="RHGB01000003">
    <property type="protein sequence ID" value="RNL66743.1"/>
    <property type="molecule type" value="Genomic_DNA"/>
</dbReference>
<sequence>MTKNEELRKEVLARRKRILDESRPSSVAYQHERGKLTARERISALCDNDSFLEFGGLAIPDNDNDASKPSYADALVTGWANINGRPILIASADFTVNGGSNGSVGLSKMRSCYERALNDGKPVIQLLEGVGHRISEGLDSRLFAEGVDTLGIQANMSGWVPSVAAILGQGFAAMTVVASLCDFVVLVRGISSMGIAPPPLVKAAIGETCDTESLGGADFQANRNGVADYIADNEAEAFELIRRYLSYFPSNSAEPPPIIDTRTPEPEFENKLVDIVPTDMRIPYDVRKVIRGIVDAESILEIKPGYAKNMVCCLARLGGRSIGIIANQPNYLAGSLDSAACEKASHFICLCDAFGIPLLSLIDLPGFLVGVEAERSKLARRSARLIYELSRISVPNYSIVLRKAYGAAYMGMNGGRSFGSDMALAWPTAEFAAMNVETAVDIAFKKQISQAKEPKNERENILADIRSRLGPLRAAEGFGIDDVILPEHTRHYLIHALAKAPTRKQHRLTTLRTRGIPPI</sequence>
<dbReference type="RefSeq" id="WP_123181610.1">
    <property type="nucleotide sequence ID" value="NZ_RHGB01000003.1"/>
</dbReference>
<dbReference type="PROSITE" id="PS50989">
    <property type="entry name" value="COA_CT_CTER"/>
    <property type="match status" value="1"/>
</dbReference>
<organism evidence="3 4">
    <name type="scientific">Zhongshania marina</name>
    <dbReference type="NCBI Taxonomy" id="2304603"/>
    <lineage>
        <taxon>Bacteria</taxon>
        <taxon>Pseudomonadati</taxon>
        <taxon>Pseudomonadota</taxon>
        <taxon>Gammaproteobacteria</taxon>
        <taxon>Cellvibrionales</taxon>
        <taxon>Spongiibacteraceae</taxon>
        <taxon>Zhongshania</taxon>
    </lineage>
</organism>
<evidence type="ECO:0000313" key="3">
    <source>
        <dbReference type="EMBL" id="RNL66743.1"/>
    </source>
</evidence>
<protein>
    <submittedName>
        <fullName evidence="3">Acyl-CoA carboxylase</fullName>
    </submittedName>
</protein>
<dbReference type="InterPro" id="IPR011763">
    <property type="entry name" value="COA_CT_C"/>
</dbReference>
<dbReference type="Pfam" id="PF01039">
    <property type="entry name" value="Carboxyl_trans"/>
    <property type="match status" value="1"/>
</dbReference>
<feature type="domain" description="CoA carboxyltransferase C-terminal" evidence="2">
    <location>
        <begin position="272"/>
        <end position="504"/>
    </location>
</feature>
<dbReference type="InterPro" id="IPR029045">
    <property type="entry name" value="ClpP/crotonase-like_dom_sf"/>
</dbReference>
<dbReference type="InterPro" id="IPR011762">
    <property type="entry name" value="COA_CT_N"/>
</dbReference>
<gene>
    <name evidence="3" type="ORF">D0911_04195</name>
</gene>
<dbReference type="Gene3D" id="3.90.226.10">
    <property type="entry name" value="2-enoyl-CoA Hydratase, Chain A, domain 1"/>
    <property type="match status" value="2"/>
</dbReference>
<dbReference type="PANTHER" id="PTHR43842:SF2">
    <property type="entry name" value="PROPIONYL-COA CARBOXYLASE BETA CHAIN, MITOCHONDRIAL"/>
    <property type="match status" value="1"/>
</dbReference>
<dbReference type="Proteomes" id="UP000274695">
    <property type="component" value="Unassembled WGS sequence"/>
</dbReference>
<dbReference type="SUPFAM" id="SSF52096">
    <property type="entry name" value="ClpP/crotonase"/>
    <property type="match status" value="2"/>
</dbReference>
<proteinExistence type="predicted"/>
<evidence type="ECO:0000259" key="1">
    <source>
        <dbReference type="PROSITE" id="PS50980"/>
    </source>
</evidence>
<evidence type="ECO:0000313" key="4">
    <source>
        <dbReference type="Proteomes" id="UP000274695"/>
    </source>
</evidence>
<dbReference type="InterPro" id="IPR034733">
    <property type="entry name" value="AcCoA_carboxyl_beta"/>
</dbReference>
<reference evidence="3 4" key="1">
    <citation type="submission" date="2018-10" db="EMBL/GenBank/DDBJ databases">
        <title>Draft genome sequence of Zhongshania sp. DSW25-10.</title>
        <authorList>
            <person name="Oh J."/>
        </authorList>
    </citation>
    <scope>NUCLEOTIDE SEQUENCE [LARGE SCALE GENOMIC DNA]</scope>
    <source>
        <strain evidence="3 4">DSW25-10</strain>
    </source>
</reference>
<evidence type="ECO:0000259" key="2">
    <source>
        <dbReference type="PROSITE" id="PS50989"/>
    </source>
</evidence>
<dbReference type="PROSITE" id="PS50980">
    <property type="entry name" value="COA_CT_NTER"/>
    <property type="match status" value="1"/>
</dbReference>
<accession>A0ABX9W844</accession>
<dbReference type="PANTHER" id="PTHR43842">
    <property type="entry name" value="PROPIONYL-COA CARBOXYLASE BETA CHAIN"/>
    <property type="match status" value="1"/>
</dbReference>
<comment type="caution">
    <text evidence="3">The sequence shown here is derived from an EMBL/GenBank/DDBJ whole genome shotgun (WGS) entry which is preliminary data.</text>
</comment>
<name>A0ABX9W844_9GAMM</name>
<keyword evidence="4" id="KW-1185">Reference proteome</keyword>